<dbReference type="GO" id="GO:0008999">
    <property type="term" value="F:protein-N-terminal-alanine acetyltransferase activity"/>
    <property type="evidence" value="ECO:0007669"/>
    <property type="project" value="TreeGrafter"/>
</dbReference>
<evidence type="ECO:0000313" key="3">
    <source>
        <dbReference type="Proteomes" id="UP000238823"/>
    </source>
</evidence>
<dbReference type="Gene3D" id="3.40.630.30">
    <property type="match status" value="1"/>
</dbReference>
<accession>A0A2S9YQ46</accession>
<dbReference type="InterPro" id="IPR000182">
    <property type="entry name" value="GNAT_dom"/>
</dbReference>
<dbReference type="InterPro" id="IPR016181">
    <property type="entry name" value="Acyl_CoA_acyltransferase"/>
</dbReference>
<evidence type="ECO:0000313" key="2">
    <source>
        <dbReference type="EMBL" id="PRQ07198.1"/>
    </source>
</evidence>
<name>A0A2S9YQ46_9BACT</name>
<proteinExistence type="predicted"/>
<protein>
    <submittedName>
        <fullName evidence="2">Putative ribosomal N-acetyltransferase YdaF</fullName>
        <ecNumber evidence="2">2.3.1.-</ecNumber>
    </submittedName>
</protein>
<dbReference type="PROSITE" id="PS51186">
    <property type="entry name" value="GNAT"/>
    <property type="match status" value="1"/>
</dbReference>
<evidence type="ECO:0000259" key="1">
    <source>
        <dbReference type="PROSITE" id="PS51186"/>
    </source>
</evidence>
<sequence length="198" mass="22135">MSDPPNKPAVTLVSGDRLPTLDAARVRLRWLTLADASDVFEVFRDPDTMRYWSSLPMQRREQASALIEQIHACFANQSLYQWGVERRSDGRVIGTVTLASLDVSNRRADIGFALARDTWGSGYMSEAASAVLSFGFDTLGLERVEADVDPRNAASLVLLERLGFVREGLLRERWRVGTEVADSAMLGLLRREWRPPAP</sequence>
<dbReference type="GO" id="GO:0005737">
    <property type="term" value="C:cytoplasm"/>
    <property type="evidence" value="ECO:0007669"/>
    <property type="project" value="TreeGrafter"/>
</dbReference>
<organism evidence="2 3">
    <name type="scientific">Enhygromyxa salina</name>
    <dbReference type="NCBI Taxonomy" id="215803"/>
    <lineage>
        <taxon>Bacteria</taxon>
        <taxon>Pseudomonadati</taxon>
        <taxon>Myxococcota</taxon>
        <taxon>Polyangia</taxon>
        <taxon>Nannocystales</taxon>
        <taxon>Nannocystaceae</taxon>
        <taxon>Enhygromyxa</taxon>
    </lineage>
</organism>
<gene>
    <name evidence="2" type="primary">ydaF_2</name>
    <name evidence="2" type="ORF">ENSA7_29050</name>
</gene>
<dbReference type="RefSeq" id="WP_106089917.1">
    <property type="nucleotide sequence ID" value="NZ_PVNL01000057.1"/>
</dbReference>
<dbReference type="Pfam" id="PF13302">
    <property type="entry name" value="Acetyltransf_3"/>
    <property type="match status" value="1"/>
</dbReference>
<feature type="domain" description="N-acetyltransferase" evidence="1">
    <location>
        <begin position="26"/>
        <end position="187"/>
    </location>
</feature>
<comment type="caution">
    <text evidence="2">The sequence shown here is derived from an EMBL/GenBank/DDBJ whole genome shotgun (WGS) entry which is preliminary data.</text>
</comment>
<dbReference type="InterPro" id="IPR051531">
    <property type="entry name" value="N-acetyltransferase"/>
</dbReference>
<reference evidence="2 3" key="1">
    <citation type="submission" date="2018-03" db="EMBL/GenBank/DDBJ databases">
        <title>Draft Genome Sequences of the Obligatory Marine Myxobacteria Enhygromyxa salina SWB007.</title>
        <authorList>
            <person name="Poehlein A."/>
            <person name="Moghaddam J.A."/>
            <person name="Harms H."/>
            <person name="Alanjari M."/>
            <person name="Koenig G.M."/>
            <person name="Daniel R."/>
            <person name="Schaeberle T.F."/>
        </authorList>
    </citation>
    <scope>NUCLEOTIDE SEQUENCE [LARGE SCALE GENOMIC DNA]</scope>
    <source>
        <strain evidence="2 3">SWB007</strain>
    </source>
</reference>
<keyword evidence="2" id="KW-0012">Acyltransferase</keyword>
<dbReference type="PANTHER" id="PTHR43792:SF9">
    <property type="entry name" value="RIBOSOMAL-PROTEIN-ALANINE ACETYLTRANSFERASE"/>
    <property type="match status" value="1"/>
</dbReference>
<keyword evidence="2" id="KW-0808">Transferase</keyword>
<dbReference type="PANTHER" id="PTHR43792">
    <property type="entry name" value="GNAT FAMILY, PUTATIVE (AFU_ORTHOLOGUE AFUA_3G00765)-RELATED-RELATED"/>
    <property type="match status" value="1"/>
</dbReference>
<dbReference type="EC" id="2.3.1.-" evidence="2"/>
<dbReference type="OrthoDB" id="9804153at2"/>
<dbReference type="AlphaFoldDB" id="A0A2S9YQ46"/>
<dbReference type="SUPFAM" id="SSF55729">
    <property type="entry name" value="Acyl-CoA N-acyltransferases (Nat)"/>
    <property type="match status" value="1"/>
</dbReference>
<dbReference type="Proteomes" id="UP000238823">
    <property type="component" value="Unassembled WGS sequence"/>
</dbReference>
<dbReference type="EMBL" id="PVNL01000057">
    <property type="protein sequence ID" value="PRQ07198.1"/>
    <property type="molecule type" value="Genomic_DNA"/>
</dbReference>